<dbReference type="GO" id="GO:0003676">
    <property type="term" value="F:nucleic acid binding"/>
    <property type="evidence" value="ECO:0007669"/>
    <property type="project" value="InterPro"/>
</dbReference>
<accession>A0A5D3BS30</accession>
<evidence type="ECO:0000313" key="6">
    <source>
        <dbReference type="Proteomes" id="UP000321947"/>
    </source>
</evidence>
<dbReference type="SMART" id="SM00343">
    <property type="entry name" value="ZnF_C2HC"/>
    <property type="match status" value="1"/>
</dbReference>
<sequence>MVYVRVEKEAEGWWKSILARRSDARLKLGSLSVVEYERKYTELSRYTDVIVAFKSDRRTPCTSCGRNHRGQRLVGADVCYQCGQPGHFNKDCPQLSTTVQRDQRVWSQTVEQSRVSAILIEGIDDARKKGVVWRPRQHGKVYSMNQQEADDPLDVITEPLSESLAIYILVVDILLVSEAPYRMASSELKEHKVQLQKWVDKGYIRPSVSTWGTLVLFVEKKDGTLR</sequence>
<dbReference type="InterPro" id="IPR032567">
    <property type="entry name" value="RTL1-rel"/>
</dbReference>
<evidence type="ECO:0000259" key="2">
    <source>
        <dbReference type="PROSITE" id="PS50158"/>
    </source>
</evidence>
<evidence type="ECO:0000313" key="3">
    <source>
        <dbReference type="EMBL" id="KAA0037488.1"/>
    </source>
</evidence>
<comment type="caution">
    <text evidence="4">The sequence shown here is derived from an EMBL/GenBank/DDBJ whole genome shotgun (WGS) entry which is preliminary data.</text>
</comment>
<dbReference type="SUPFAM" id="SSF57756">
    <property type="entry name" value="Retrovirus zinc finger-like domains"/>
    <property type="match status" value="1"/>
</dbReference>
<feature type="domain" description="CCHC-type" evidence="2">
    <location>
        <begin position="79"/>
        <end position="94"/>
    </location>
</feature>
<reference evidence="5 6" key="1">
    <citation type="submission" date="2019-08" db="EMBL/GenBank/DDBJ databases">
        <title>Draft genome sequences of two oriental melons (Cucumis melo L. var makuwa).</title>
        <authorList>
            <person name="Kwon S.-Y."/>
        </authorList>
    </citation>
    <scope>NUCLEOTIDE SEQUENCE [LARGE SCALE GENOMIC DNA]</scope>
    <source>
        <strain evidence="6">cv. Chang Bougi</strain>
        <strain evidence="5">cv. SW 3</strain>
        <tissue evidence="4">Leaf</tissue>
    </source>
</reference>
<dbReference type="InterPro" id="IPR043502">
    <property type="entry name" value="DNA/RNA_pol_sf"/>
</dbReference>
<evidence type="ECO:0000256" key="1">
    <source>
        <dbReference type="PROSITE-ProRule" id="PRU00047"/>
    </source>
</evidence>
<dbReference type="PROSITE" id="PS50158">
    <property type="entry name" value="ZF_CCHC"/>
    <property type="match status" value="1"/>
</dbReference>
<dbReference type="Proteomes" id="UP000321947">
    <property type="component" value="Unassembled WGS sequence"/>
</dbReference>
<dbReference type="SUPFAM" id="SSF56672">
    <property type="entry name" value="DNA/RNA polymerases"/>
    <property type="match status" value="1"/>
</dbReference>
<dbReference type="AlphaFoldDB" id="A0A5D3BS30"/>
<keyword evidence="1" id="KW-0862">Zinc</keyword>
<gene>
    <name evidence="4" type="ORF">E5676_scaffold808G00650</name>
    <name evidence="3" type="ORF">E6C27_scaffold277G00880</name>
</gene>
<keyword evidence="1" id="KW-0479">Metal-binding</keyword>
<dbReference type="OrthoDB" id="5970at2759"/>
<name>A0A5D3BS30_CUCMM</name>
<dbReference type="InterPro" id="IPR036875">
    <property type="entry name" value="Znf_CCHC_sf"/>
</dbReference>
<protein>
    <submittedName>
        <fullName evidence="4">RVT_1 domain-containing protein/zf-CCHC domain-containing protein/RVP_2 domain-containing protein</fullName>
    </submittedName>
</protein>
<dbReference type="PANTHER" id="PTHR15503:SF45">
    <property type="entry name" value="RNA-DIRECTED DNA POLYMERASE HOMOLOG"/>
    <property type="match status" value="1"/>
</dbReference>
<dbReference type="Pfam" id="PF00098">
    <property type="entry name" value="zf-CCHC"/>
    <property type="match status" value="1"/>
</dbReference>
<dbReference type="Proteomes" id="UP000321393">
    <property type="component" value="Unassembled WGS sequence"/>
</dbReference>
<organism evidence="4 6">
    <name type="scientific">Cucumis melo var. makuwa</name>
    <name type="common">Oriental melon</name>
    <dbReference type="NCBI Taxonomy" id="1194695"/>
    <lineage>
        <taxon>Eukaryota</taxon>
        <taxon>Viridiplantae</taxon>
        <taxon>Streptophyta</taxon>
        <taxon>Embryophyta</taxon>
        <taxon>Tracheophyta</taxon>
        <taxon>Spermatophyta</taxon>
        <taxon>Magnoliopsida</taxon>
        <taxon>eudicotyledons</taxon>
        <taxon>Gunneridae</taxon>
        <taxon>Pentapetalae</taxon>
        <taxon>rosids</taxon>
        <taxon>fabids</taxon>
        <taxon>Cucurbitales</taxon>
        <taxon>Cucurbitaceae</taxon>
        <taxon>Benincaseae</taxon>
        <taxon>Cucumis</taxon>
    </lineage>
</organism>
<dbReference type="Gene3D" id="3.10.10.10">
    <property type="entry name" value="HIV Type 1 Reverse Transcriptase, subunit A, domain 1"/>
    <property type="match status" value="1"/>
</dbReference>
<proteinExistence type="predicted"/>
<dbReference type="GO" id="GO:0008270">
    <property type="term" value="F:zinc ion binding"/>
    <property type="evidence" value="ECO:0007669"/>
    <property type="project" value="UniProtKB-KW"/>
</dbReference>
<dbReference type="EMBL" id="SSTD01015940">
    <property type="protein sequence ID" value="TYK01964.1"/>
    <property type="molecule type" value="Genomic_DNA"/>
</dbReference>
<evidence type="ECO:0000313" key="5">
    <source>
        <dbReference type="Proteomes" id="UP000321393"/>
    </source>
</evidence>
<keyword evidence="1" id="KW-0863">Zinc-finger</keyword>
<evidence type="ECO:0000313" key="4">
    <source>
        <dbReference type="EMBL" id="TYK01964.1"/>
    </source>
</evidence>
<dbReference type="InterPro" id="IPR001878">
    <property type="entry name" value="Znf_CCHC"/>
</dbReference>
<dbReference type="EMBL" id="SSTE01018921">
    <property type="protein sequence ID" value="KAA0037488.1"/>
    <property type="molecule type" value="Genomic_DNA"/>
</dbReference>
<dbReference type="PANTHER" id="PTHR15503">
    <property type="entry name" value="LDOC1 RELATED"/>
    <property type="match status" value="1"/>
</dbReference>
<dbReference type="Gene3D" id="4.10.60.10">
    <property type="entry name" value="Zinc finger, CCHC-type"/>
    <property type="match status" value="1"/>
</dbReference>
<dbReference type="STRING" id="1194695.A0A5D3BS30"/>